<proteinExistence type="predicted"/>
<dbReference type="RefSeq" id="WP_025434474.1">
    <property type="nucleotide sequence ID" value="NZ_CP007452.1"/>
</dbReference>
<dbReference type="Proteomes" id="UP000019591">
    <property type="component" value="Chromosome"/>
</dbReference>
<protein>
    <submittedName>
        <fullName evidence="2">Uncharacterized protein</fullName>
    </submittedName>
</protein>
<dbReference type="PATRIC" id="fig|1286171.3.peg.57"/>
<reference evidence="2 3" key="1">
    <citation type="journal article" date="2014" name="Genome Announc.">
        <title>Complete Genome Sequence of Amino Acid-Utilizing Eubacterium acidaminophilum al-2 (DSM 3953).</title>
        <authorList>
            <person name="Poehlein A."/>
            <person name="Andreesen J.R."/>
            <person name="Daniel R."/>
        </authorList>
    </citation>
    <scope>NUCLEOTIDE SEQUENCE [LARGE SCALE GENOMIC DNA]</scope>
    <source>
        <strain evidence="2 3">DSM 3953</strain>
    </source>
</reference>
<dbReference type="KEGG" id="eac:EAL2_c00870"/>
<gene>
    <name evidence="2" type="ORF">EAL2_c00870</name>
</gene>
<keyword evidence="3" id="KW-1185">Reference proteome</keyword>
<evidence type="ECO:0000256" key="1">
    <source>
        <dbReference type="SAM" id="Phobius"/>
    </source>
</evidence>
<evidence type="ECO:0000313" key="2">
    <source>
        <dbReference type="EMBL" id="AHM55424.1"/>
    </source>
</evidence>
<keyword evidence="1" id="KW-1133">Transmembrane helix</keyword>
<organism evidence="2 3">
    <name type="scientific">Peptoclostridium acidaminophilum DSM 3953</name>
    <dbReference type="NCBI Taxonomy" id="1286171"/>
    <lineage>
        <taxon>Bacteria</taxon>
        <taxon>Bacillati</taxon>
        <taxon>Bacillota</taxon>
        <taxon>Clostridia</taxon>
        <taxon>Peptostreptococcales</taxon>
        <taxon>Peptoclostridiaceae</taxon>
        <taxon>Peptoclostridium</taxon>
    </lineage>
</organism>
<dbReference type="AlphaFoldDB" id="W8T113"/>
<feature type="transmembrane region" description="Helical" evidence="1">
    <location>
        <begin position="21"/>
        <end position="38"/>
    </location>
</feature>
<evidence type="ECO:0000313" key="3">
    <source>
        <dbReference type="Proteomes" id="UP000019591"/>
    </source>
</evidence>
<dbReference type="STRING" id="1286171.EAL2_c00870"/>
<keyword evidence="1" id="KW-0472">Membrane</keyword>
<dbReference type="EMBL" id="CP007452">
    <property type="protein sequence ID" value="AHM55424.1"/>
    <property type="molecule type" value="Genomic_DNA"/>
</dbReference>
<keyword evidence="1" id="KW-0812">Transmembrane</keyword>
<accession>W8T113</accession>
<dbReference type="HOGENOM" id="CLU_2824665_0_0_9"/>
<name>W8T113_PEPAC</name>
<sequence length="66" mass="7559">MKSLVGNQNSENKLNAKQFDFYFFSWGYYFFSAGYFAFNRIFDMFSDESLKGKKLMAGLKPGAASV</sequence>